<protein>
    <submittedName>
        <fullName evidence="1">Uncharacterized protein</fullName>
    </submittedName>
</protein>
<name>A0ABP8UXN8_9GAMM</name>
<comment type="caution">
    <text evidence="1">The sequence shown here is derived from an EMBL/GenBank/DDBJ whole genome shotgun (WGS) entry which is preliminary data.</text>
</comment>
<sequence length="64" mass="7099">MFRGIFGHTLVLARKEVANRVKPGFSSGLTIARAVVWMLCTLSVKSARANETWEILPILMLLSP</sequence>
<accession>A0ABP8UXN8</accession>
<gene>
    <name evidence="1" type="ORF">GCM10023116_05680</name>
</gene>
<dbReference type="Proteomes" id="UP001500604">
    <property type="component" value="Unassembled WGS sequence"/>
</dbReference>
<keyword evidence="2" id="KW-1185">Reference proteome</keyword>
<evidence type="ECO:0000313" key="1">
    <source>
        <dbReference type="EMBL" id="GAA4648301.1"/>
    </source>
</evidence>
<proteinExistence type="predicted"/>
<evidence type="ECO:0000313" key="2">
    <source>
        <dbReference type="Proteomes" id="UP001500604"/>
    </source>
</evidence>
<dbReference type="EMBL" id="BAABFL010000062">
    <property type="protein sequence ID" value="GAA4648301.1"/>
    <property type="molecule type" value="Genomic_DNA"/>
</dbReference>
<reference evidence="2" key="1">
    <citation type="journal article" date="2019" name="Int. J. Syst. Evol. Microbiol.">
        <title>The Global Catalogue of Microorganisms (GCM) 10K type strain sequencing project: providing services to taxonomists for standard genome sequencing and annotation.</title>
        <authorList>
            <consortium name="The Broad Institute Genomics Platform"/>
            <consortium name="The Broad Institute Genome Sequencing Center for Infectious Disease"/>
            <person name="Wu L."/>
            <person name="Ma J."/>
        </authorList>
    </citation>
    <scope>NUCLEOTIDE SEQUENCE [LARGE SCALE GENOMIC DNA]</scope>
    <source>
        <strain evidence="2">JCM 17805</strain>
    </source>
</reference>
<organism evidence="1 2">
    <name type="scientific">Kistimonas scapharcae</name>
    <dbReference type="NCBI Taxonomy" id="1036133"/>
    <lineage>
        <taxon>Bacteria</taxon>
        <taxon>Pseudomonadati</taxon>
        <taxon>Pseudomonadota</taxon>
        <taxon>Gammaproteobacteria</taxon>
        <taxon>Oceanospirillales</taxon>
        <taxon>Endozoicomonadaceae</taxon>
        <taxon>Kistimonas</taxon>
    </lineage>
</organism>